<evidence type="ECO:0000313" key="3">
    <source>
        <dbReference type="EMBL" id="KAA5608678.1"/>
    </source>
</evidence>
<evidence type="ECO:0000256" key="2">
    <source>
        <dbReference type="ARBA" id="ARBA00049988"/>
    </source>
</evidence>
<organism evidence="3 4">
    <name type="scientific">Rhodovastum atsumiense</name>
    <dbReference type="NCBI Taxonomy" id="504468"/>
    <lineage>
        <taxon>Bacteria</taxon>
        <taxon>Pseudomonadati</taxon>
        <taxon>Pseudomonadota</taxon>
        <taxon>Alphaproteobacteria</taxon>
        <taxon>Acetobacterales</taxon>
        <taxon>Acetobacteraceae</taxon>
        <taxon>Rhodovastum</taxon>
    </lineage>
</organism>
<accession>A0A5M6IMA4</accession>
<gene>
    <name evidence="3" type="ORF">F1189_27920</name>
</gene>
<evidence type="ECO:0000256" key="1">
    <source>
        <dbReference type="ARBA" id="ARBA00022649"/>
    </source>
</evidence>
<keyword evidence="1" id="KW-1277">Toxin-antitoxin system</keyword>
<name>A0A5M6IMA4_9PROT</name>
<dbReference type="AlphaFoldDB" id="A0A5M6IMA4"/>
<dbReference type="RefSeq" id="WP_150045167.1">
    <property type="nucleotide sequence ID" value="NZ_OW485604.1"/>
</dbReference>
<dbReference type="InterPro" id="IPR014795">
    <property type="entry name" value="TacA_1-like"/>
</dbReference>
<proteinExistence type="inferred from homology"/>
<dbReference type="Gene3D" id="1.20.5.780">
    <property type="entry name" value="Single helix bin"/>
    <property type="match status" value="1"/>
</dbReference>
<dbReference type="InterPro" id="IPR010985">
    <property type="entry name" value="Ribbon_hlx_hlx"/>
</dbReference>
<reference evidence="3 4" key="1">
    <citation type="submission" date="2019-09" db="EMBL/GenBank/DDBJ databases">
        <title>Genome sequence of Rhodovastum atsumiense, a diverse member of the Acetobacteraceae family of non-sulfur purple photosynthetic bacteria.</title>
        <authorList>
            <person name="Meyer T."/>
            <person name="Kyndt J."/>
        </authorList>
    </citation>
    <scope>NUCLEOTIDE SEQUENCE [LARGE SCALE GENOMIC DNA]</scope>
    <source>
        <strain evidence="3 4">DSM 21279</strain>
    </source>
</reference>
<keyword evidence="4" id="KW-1185">Reference proteome</keyword>
<protein>
    <submittedName>
        <fullName evidence="3">DUF1778 domain-containing protein</fullName>
    </submittedName>
</protein>
<comment type="caution">
    <text evidence="3">The sequence shown here is derived from an EMBL/GenBank/DDBJ whole genome shotgun (WGS) entry which is preliminary data.</text>
</comment>
<dbReference type="Pfam" id="PF08681">
    <property type="entry name" value="TacA1"/>
    <property type="match status" value="1"/>
</dbReference>
<sequence>MRWGRGAVLALSGTDASEFVSMAAFQAAVDRILSMRRTRLTEADAERLFASLDREERVERGHADTRTPSRPRG</sequence>
<dbReference type="Proteomes" id="UP000325255">
    <property type="component" value="Unassembled WGS sequence"/>
</dbReference>
<comment type="similarity">
    <text evidence="2">Belongs to the TacA antitoxin family.</text>
</comment>
<dbReference type="SUPFAM" id="SSF47598">
    <property type="entry name" value="Ribbon-helix-helix"/>
    <property type="match status" value="1"/>
</dbReference>
<dbReference type="GO" id="GO:0006355">
    <property type="term" value="P:regulation of DNA-templated transcription"/>
    <property type="evidence" value="ECO:0007669"/>
    <property type="project" value="InterPro"/>
</dbReference>
<dbReference type="EMBL" id="VWPK01000072">
    <property type="protein sequence ID" value="KAA5608678.1"/>
    <property type="molecule type" value="Genomic_DNA"/>
</dbReference>
<evidence type="ECO:0000313" key="4">
    <source>
        <dbReference type="Proteomes" id="UP000325255"/>
    </source>
</evidence>